<dbReference type="Proteomes" id="UP000318834">
    <property type="component" value="Unassembled WGS sequence"/>
</dbReference>
<accession>A0A537IF95</accession>
<dbReference type="Gene3D" id="3.10.620.30">
    <property type="match status" value="1"/>
</dbReference>
<feature type="transmembrane region" description="Helical" evidence="1">
    <location>
        <begin position="264"/>
        <end position="281"/>
    </location>
</feature>
<dbReference type="InterPro" id="IPR052901">
    <property type="entry name" value="Bact_TGase-like"/>
</dbReference>
<dbReference type="PANTHER" id="PTHR42736">
    <property type="entry name" value="PROTEIN-GLUTAMINE GAMMA-GLUTAMYLTRANSFERASE"/>
    <property type="match status" value="1"/>
</dbReference>
<name>A0A537IF95_9BACT</name>
<dbReference type="Pfam" id="PF13559">
    <property type="entry name" value="DUF4129"/>
    <property type="match status" value="1"/>
</dbReference>
<evidence type="ECO:0000313" key="3">
    <source>
        <dbReference type="EMBL" id="TMI69874.1"/>
    </source>
</evidence>
<sequence length="365" mass="40848">MFALEMPTVLPPGARVTSDYQVISLTPVRSRMRYEMRSYPNFAATSGADPADLALALRFPRVFNPRAQGLAREWRDSSGDNAAIVRRAVEFFRSSRFEYTLSPPILGSNSVDEFLFNTRQGFCEHFASSFVFLMRAAGVPARVVTGYQGGDTNPVDGYMVVRQADAHAWAEVWLAENGWTRVDPTAAAVPVRIELGITAARPRGAALPLLMRTGSDWLKALRNNWEAVTNQWNQWVLGYNPDRQREMLTWLGVQQPSWQTMTVMLFWSVAGVLLLVALALLRGIRREDAVQSAWLRFCDKLASAGLARALPEGPLDYCDRVAGRLPAREAAVRAIAALYVDLRYGPRADTHSVARMKQLVREFRP</sequence>
<keyword evidence="1" id="KW-0472">Membrane</keyword>
<reference evidence="3 4" key="1">
    <citation type="journal article" date="2019" name="Nat. Microbiol.">
        <title>Mediterranean grassland soil C-N compound turnover is dependent on rainfall and depth, and is mediated by genomically divergent microorganisms.</title>
        <authorList>
            <person name="Diamond S."/>
            <person name="Andeer P.F."/>
            <person name="Li Z."/>
            <person name="Crits-Christoph A."/>
            <person name="Burstein D."/>
            <person name="Anantharaman K."/>
            <person name="Lane K.R."/>
            <person name="Thomas B.C."/>
            <person name="Pan C."/>
            <person name="Northen T.R."/>
            <person name="Banfield J.F."/>
        </authorList>
    </citation>
    <scope>NUCLEOTIDE SEQUENCE [LARGE SCALE GENOMIC DNA]</scope>
    <source>
        <strain evidence="3">NP_8</strain>
    </source>
</reference>
<dbReference type="InterPro" id="IPR038765">
    <property type="entry name" value="Papain-like_cys_pep_sf"/>
</dbReference>
<dbReference type="SUPFAM" id="SSF54001">
    <property type="entry name" value="Cysteine proteinases"/>
    <property type="match status" value="1"/>
</dbReference>
<comment type="caution">
    <text evidence="3">The sequence shown here is derived from an EMBL/GenBank/DDBJ whole genome shotgun (WGS) entry which is preliminary data.</text>
</comment>
<keyword evidence="1" id="KW-1133">Transmembrane helix</keyword>
<dbReference type="AlphaFoldDB" id="A0A537IF95"/>
<evidence type="ECO:0000259" key="2">
    <source>
        <dbReference type="SMART" id="SM00460"/>
    </source>
</evidence>
<protein>
    <submittedName>
        <fullName evidence="3">DUF4129 domain-containing protein</fullName>
    </submittedName>
</protein>
<evidence type="ECO:0000313" key="4">
    <source>
        <dbReference type="Proteomes" id="UP000318834"/>
    </source>
</evidence>
<dbReference type="PANTHER" id="PTHR42736:SF1">
    <property type="entry name" value="PROTEIN-GLUTAMINE GAMMA-GLUTAMYLTRANSFERASE"/>
    <property type="match status" value="1"/>
</dbReference>
<organism evidence="3 4">
    <name type="scientific">Candidatus Segetimicrobium genomatis</name>
    <dbReference type="NCBI Taxonomy" id="2569760"/>
    <lineage>
        <taxon>Bacteria</taxon>
        <taxon>Bacillati</taxon>
        <taxon>Candidatus Sysuimicrobiota</taxon>
        <taxon>Candidatus Sysuimicrobiia</taxon>
        <taxon>Candidatus Sysuimicrobiales</taxon>
        <taxon>Candidatus Segetimicrobiaceae</taxon>
        <taxon>Candidatus Segetimicrobium</taxon>
    </lineage>
</organism>
<dbReference type="EMBL" id="VBAP01000173">
    <property type="protein sequence ID" value="TMI69874.1"/>
    <property type="molecule type" value="Genomic_DNA"/>
</dbReference>
<gene>
    <name evidence="3" type="ORF">E6H05_14370</name>
</gene>
<proteinExistence type="predicted"/>
<dbReference type="InterPro" id="IPR002931">
    <property type="entry name" value="Transglutaminase-like"/>
</dbReference>
<dbReference type="InterPro" id="IPR025403">
    <property type="entry name" value="TgpA-like_C"/>
</dbReference>
<feature type="domain" description="Transglutaminase-like" evidence="2">
    <location>
        <begin position="115"/>
        <end position="186"/>
    </location>
</feature>
<dbReference type="Pfam" id="PF01841">
    <property type="entry name" value="Transglut_core"/>
    <property type="match status" value="1"/>
</dbReference>
<dbReference type="SMART" id="SM00460">
    <property type="entry name" value="TGc"/>
    <property type="match status" value="1"/>
</dbReference>
<evidence type="ECO:0000256" key="1">
    <source>
        <dbReference type="SAM" id="Phobius"/>
    </source>
</evidence>
<keyword evidence="1" id="KW-0812">Transmembrane</keyword>